<dbReference type="AlphaFoldDB" id="A0A2A5WT28"/>
<evidence type="ECO:0000313" key="2">
    <source>
        <dbReference type="Proteomes" id="UP000219327"/>
    </source>
</evidence>
<sequence>MQLHHGLGRTARVLVLGYLLSLFAMALADGPVGDHVNELHGHLDEYNTEVTWLIDQVEAIVTTYEKKGRKHAKPERLVDHWEAVKFHSAIESNDIALYANTWQALFGVREAIEAEQSIEQVRTAQRELEQVLWQSLGAVKVAARYQDQGLLQEVSTRKAVMPSRVLIEIKQQLDRVVAKYAERLPEEAVAIIEETYATRFETVEDALKALDRDLVEDLESDFHVRLPRAISAGESVDAIRRVVDTMHGNLDQARSLLKSTER</sequence>
<proteinExistence type="predicted"/>
<protein>
    <submittedName>
        <fullName evidence="1">Uncharacterized protein</fullName>
    </submittedName>
</protein>
<reference evidence="1 2" key="1">
    <citation type="submission" date="2017-08" db="EMBL/GenBank/DDBJ databases">
        <title>Fine stratification of microbial communities through a metagenomic profile of the photic zone.</title>
        <authorList>
            <person name="Haro-Moreno J.M."/>
            <person name="Lopez-Perez M."/>
            <person name="De La Torre J."/>
            <person name="Picazo A."/>
            <person name="Camacho A."/>
            <person name="Rodriguez-Valera F."/>
        </authorList>
    </citation>
    <scope>NUCLEOTIDE SEQUENCE [LARGE SCALE GENOMIC DNA]</scope>
    <source>
        <strain evidence="1">MED-G24</strain>
    </source>
</reference>
<evidence type="ECO:0000313" key="1">
    <source>
        <dbReference type="EMBL" id="PDH39639.1"/>
    </source>
</evidence>
<accession>A0A2A5WT28</accession>
<dbReference type="Proteomes" id="UP000219327">
    <property type="component" value="Unassembled WGS sequence"/>
</dbReference>
<name>A0A2A5WT28_9GAMM</name>
<comment type="caution">
    <text evidence="1">The sequence shown here is derived from an EMBL/GenBank/DDBJ whole genome shotgun (WGS) entry which is preliminary data.</text>
</comment>
<organism evidence="1 2">
    <name type="scientific">OM182 bacterium MED-G24</name>
    <dbReference type="NCBI Taxonomy" id="1986255"/>
    <lineage>
        <taxon>Bacteria</taxon>
        <taxon>Pseudomonadati</taxon>
        <taxon>Pseudomonadota</taxon>
        <taxon>Gammaproteobacteria</taxon>
        <taxon>OMG group</taxon>
        <taxon>OM182 clade</taxon>
    </lineage>
</organism>
<dbReference type="EMBL" id="NTKD01000021">
    <property type="protein sequence ID" value="PDH39639.1"/>
    <property type="molecule type" value="Genomic_DNA"/>
</dbReference>
<gene>
    <name evidence="1" type="ORF">CNE99_05140</name>
</gene>